<keyword evidence="4" id="KW-1185">Reference proteome</keyword>
<protein>
    <submittedName>
        <fullName evidence="3">FAS1 domain</fullName>
    </submittedName>
</protein>
<dbReference type="AlphaFoldDB" id="A0AAN8VKC8"/>
<dbReference type="Proteomes" id="UP001370490">
    <property type="component" value="Unassembled WGS sequence"/>
</dbReference>
<organism evidence="3 4">
    <name type="scientific">Dillenia turbinata</name>
    <dbReference type="NCBI Taxonomy" id="194707"/>
    <lineage>
        <taxon>Eukaryota</taxon>
        <taxon>Viridiplantae</taxon>
        <taxon>Streptophyta</taxon>
        <taxon>Embryophyta</taxon>
        <taxon>Tracheophyta</taxon>
        <taxon>Spermatophyta</taxon>
        <taxon>Magnoliopsida</taxon>
        <taxon>eudicotyledons</taxon>
        <taxon>Gunneridae</taxon>
        <taxon>Pentapetalae</taxon>
        <taxon>Dilleniales</taxon>
        <taxon>Dilleniaceae</taxon>
        <taxon>Dillenia</taxon>
    </lineage>
</organism>
<evidence type="ECO:0000259" key="2">
    <source>
        <dbReference type="PROSITE" id="PS50213"/>
    </source>
</evidence>
<proteinExistence type="inferred from homology"/>
<dbReference type="EMBL" id="JBAMMX010000011">
    <property type="protein sequence ID" value="KAK6931012.1"/>
    <property type="molecule type" value="Genomic_DNA"/>
</dbReference>
<evidence type="ECO:0000256" key="1">
    <source>
        <dbReference type="ARBA" id="ARBA00007843"/>
    </source>
</evidence>
<dbReference type="InterPro" id="IPR052806">
    <property type="entry name" value="Fasciclin-like_AGP"/>
</dbReference>
<dbReference type="SUPFAM" id="SSF82153">
    <property type="entry name" value="FAS1 domain"/>
    <property type="match status" value="2"/>
</dbReference>
<dbReference type="PROSITE" id="PS50213">
    <property type="entry name" value="FAS1"/>
    <property type="match status" value="2"/>
</dbReference>
<dbReference type="PANTHER" id="PTHR33985">
    <property type="entry name" value="OS02G0491300 PROTEIN-RELATED"/>
    <property type="match status" value="1"/>
</dbReference>
<feature type="domain" description="FAS1" evidence="2">
    <location>
        <begin position="1"/>
        <end position="116"/>
    </location>
</feature>
<comment type="similarity">
    <text evidence="1">Belongs to the fasciclin-like AGP family.</text>
</comment>
<reference evidence="3 4" key="1">
    <citation type="submission" date="2023-12" db="EMBL/GenBank/DDBJ databases">
        <title>A high-quality genome assembly for Dillenia turbinata (Dilleniales).</title>
        <authorList>
            <person name="Chanderbali A."/>
        </authorList>
    </citation>
    <scope>NUCLEOTIDE SEQUENCE [LARGE SCALE GENOMIC DNA]</scope>
    <source>
        <strain evidence="3">LSX21</strain>
        <tissue evidence="3">Leaf</tissue>
    </source>
</reference>
<feature type="domain" description="FAS1" evidence="2">
    <location>
        <begin position="130"/>
        <end position="267"/>
    </location>
</feature>
<evidence type="ECO:0000313" key="3">
    <source>
        <dbReference type="EMBL" id="KAK6931012.1"/>
    </source>
</evidence>
<comment type="caution">
    <text evidence="3">The sequence shown here is derived from an EMBL/GenBank/DDBJ whole genome shotgun (WGS) entry which is preliminary data.</text>
</comment>
<name>A0AAN8VKC8_9MAGN</name>
<dbReference type="PANTHER" id="PTHR33985:SF17">
    <property type="entry name" value="FASCICLIN-LIKE ARABINOGALACTAN PROTEIN 20"/>
    <property type="match status" value="1"/>
</dbReference>
<gene>
    <name evidence="3" type="ORF">RJ641_002805</name>
</gene>
<sequence>MSLTLQLLSETLIPPYSSYTLFSPSDDAFSQSGQPPLSLLQLHFSPLAFPYETLRSLPFGAKIPTLNINHTLTVTSFSSAIYRQISINNVLINGSPVFDDGSLIVYGIEKFFDPTFQIPGPVQNPIVDLDCAVSKKSKDQNWLDPVCDSLKSKGYSVMASFLNLQLLGFREKRRLTVFSPADEVMAQFIGNYSEYSSIFLRHVLPCKLSWTDLDSFEDGVMLRSYKEGFEIKIGRSGDILTLNDVPVVFPDVYYSDSFVVHGIQQILREKQVGAEFACQIGSKDEEIRRNHDDEF</sequence>
<dbReference type="Pfam" id="PF02469">
    <property type="entry name" value="Fasciclin"/>
    <property type="match status" value="1"/>
</dbReference>
<evidence type="ECO:0000313" key="4">
    <source>
        <dbReference type="Proteomes" id="UP001370490"/>
    </source>
</evidence>
<accession>A0AAN8VKC8</accession>
<dbReference type="InterPro" id="IPR036378">
    <property type="entry name" value="FAS1_dom_sf"/>
</dbReference>
<dbReference type="InterPro" id="IPR000782">
    <property type="entry name" value="FAS1_domain"/>
</dbReference>
<dbReference type="SMART" id="SM00554">
    <property type="entry name" value="FAS1"/>
    <property type="match status" value="2"/>
</dbReference>
<dbReference type="Gene3D" id="2.30.180.10">
    <property type="entry name" value="FAS1 domain"/>
    <property type="match status" value="1"/>
</dbReference>